<dbReference type="PANTHER" id="PTHR43735">
    <property type="entry name" value="APOPTOSIS-INDUCING FACTOR 1"/>
    <property type="match status" value="1"/>
</dbReference>
<evidence type="ECO:0000259" key="2">
    <source>
        <dbReference type="Pfam" id="PF07992"/>
    </source>
</evidence>
<evidence type="ECO:0000313" key="3">
    <source>
        <dbReference type="EnsemblPlants" id="Kaladp0056s0144.1.v1.1"/>
    </source>
</evidence>
<dbReference type="PANTHER" id="PTHR43735:SF26">
    <property type="entry name" value="APOPTOSIS-INDUCING FACTOR HOMOLOG B-LIKE"/>
    <property type="match status" value="1"/>
</dbReference>
<evidence type="ECO:0000313" key="4">
    <source>
        <dbReference type="Proteomes" id="UP000594263"/>
    </source>
</evidence>
<proteinExistence type="predicted"/>
<dbReference type="SUPFAM" id="SSF51905">
    <property type="entry name" value="FAD/NAD(P)-binding domain"/>
    <property type="match status" value="2"/>
</dbReference>
<dbReference type="Proteomes" id="UP000594263">
    <property type="component" value="Unplaced"/>
</dbReference>
<dbReference type="AlphaFoldDB" id="A0A7N0U7S6"/>
<dbReference type="GO" id="GO:0050660">
    <property type="term" value="F:flavin adenine dinucleotide binding"/>
    <property type="evidence" value="ECO:0007669"/>
    <property type="project" value="TreeGrafter"/>
</dbReference>
<sequence>MDSSTSAKPITGGKSLVIIGGGVAGSLLASSLQFIGDVTLVDPKEYFEIPWASLRSTVEPSFAARSVIRHADYLTNGRVVVSRAVAITEHRVLTADDRAIPYDYLVIATGHDDRTPSRRIDRLKQFESDHQRIKAAKSILVVGGGPSGVELAGEIAVDFPEKQLTLVHEGPRLLEFIGPKAAGKALEWLKSRRVEVCLGRSFDSDNGPGEADCTFLCTGRPVASGWLKATSLKSSLDGNGRLMVDEHLRVKGYKNTFAVGDITDIREMKQGYLAQRQALVAAANLKLLMSGGKESKMDVYKSKSIKTIVSLGRKDAVAQYSFTTVIGLVPGLIKSKDLYVGKTRKLLGLEPHFAYE</sequence>
<dbReference type="Gramene" id="Kaladp0056s0144.1.v1.1">
    <property type="protein sequence ID" value="Kaladp0056s0144.1.v1.1"/>
    <property type="gene ID" value="Kaladp0056s0144.v1.1"/>
</dbReference>
<protein>
    <recommendedName>
        <fullName evidence="2">FAD/NAD(P)-binding domain-containing protein</fullName>
    </recommendedName>
</protein>
<dbReference type="GO" id="GO:0004174">
    <property type="term" value="F:electron-transferring-flavoprotein dehydrogenase activity"/>
    <property type="evidence" value="ECO:0007669"/>
    <property type="project" value="TreeGrafter"/>
</dbReference>
<dbReference type="OMA" id="RENYYHI"/>
<dbReference type="GO" id="GO:0005737">
    <property type="term" value="C:cytoplasm"/>
    <property type="evidence" value="ECO:0007669"/>
    <property type="project" value="TreeGrafter"/>
</dbReference>
<dbReference type="Pfam" id="PF07992">
    <property type="entry name" value="Pyr_redox_2"/>
    <property type="match status" value="1"/>
</dbReference>
<dbReference type="FunFam" id="3.50.50.100:FF:000006">
    <property type="entry name" value="apoptosis-inducing factor 2"/>
    <property type="match status" value="1"/>
</dbReference>
<organism evidence="3 4">
    <name type="scientific">Kalanchoe fedtschenkoi</name>
    <name type="common">Lavender scallops</name>
    <name type="synonym">South American air plant</name>
    <dbReference type="NCBI Taxonomy" id="63787"/>
    <lineage>
        <taxon>Eukaryota</taxon>
        <taxon>Viridiplantae</taxon>
        <taxon>Streptophyta</taxon>
        <taxon>Embryophyta</taxon>
        <taxon>Tracheophyta</taxon>
        <taxon>Spermatophyta</taxon>
        <taxon>Magnoliopsida</taxon>
        <taxon>eudicotyledons</taxon>
        <taxon>Gunneridae</taxon>
        <taxon>Pentapetalae</taxon>
        <taxon>Saxifragales</taxon>
        <taxon>Crassulaceae</taxon>
        <taxon>Kalanchoe</taxon>
    </lineage>
</organism>
<comment type="function">
    <text evidence="1">Putative FAD-dependent oxidoreductase.</text>
</comment>
<dbReference type="Gene3D" id="3.50.50.100">
    <property type="match status" value="1"/>
</dbReference>
<accession>A0A7N0U7S6</accession>
<dbReference type="InterPro" id="IPR023753">
    <property type="entry name" value="FAD/NAD-binding_dom"/>
</dbReference>
<feature type="domain" description="FAD/NAD(P)-binding" evidence="2">
    <location>
        <begin position="15"/>
        <end position="278"/>
    </location>
</feature>
<reference evidence="3" key="1">
    <citation type="submission" date="2021-01" db="UniProtKB">
        <authorList>
            <consortium name="EnsemblPlants"/>
        </authorList>
    </citation>
    <scope>IDENTIFICATION</scope>
</reference>
<name>A0A7N0U7S6_KALFE</name>
<dbReference type="EnsemblPlants" id="Kaladp0056s0144.1.v1.1">
    <property type="protein sequence ID" value="Kaladp0056s0144.1.v1.1"/>
    <property type="gene ID" value="Kaladp0056s0144.v1.1"/>
</dbReference>
<dbReference type="InterPro" id="IPR036188">
    <property type="entry name" value="FAD/NAD-bd_sf"/>
</dbReference>
<evidence type="ECO:0000256" key="1">
    <source>
        <dbReference type="ARBA" id="ARBA00057036"/>
    </source>
</evidence>
<dbReference type="PRINTS" id="PR00368">
    <property type="entry name" value="FADPNR"/>
</dbReference>
<keyword evidence="4" id="KW-1185">Reference proteome</keyword>